<evidence type="ECO:0000256" key="1">
    <source>
        <dbReference type="ARBA" id="ARBA00022490"/>
    </source>
</evidence>
<organism evidence="10 11">
    <name type="scientific">'Fragaria x ananassa' phyllody phytoplasma</name>
    <dbReference type="NCBI Taxonomy" id="2358428"/>
    <lineage>
        <taxon>Bacteria</taxon>
        <taxon>Bacillati</taxon>
        <taxon>Mycoplasmatota</taxon>
        <taxon>Mollicutes</taxon>
        <taxon>Acholeplasmatales</taxon>
        <taxon>Acholeplasmataceae</taxon>
        <taxon>Candidatus Phytoplasma</taxon>
        <taxon>16SrXIII (Mexican periwinkle virescence group)</taxon>
    </lineage>
</organism>
<sequence>MKTIKRVAKVTSRLSDFGKWYTDICLKTELIAYSDVKGFIIYLPYGYSLWENIQKYMNNELQKTGHQNVYFPLVFSENLFQKEKEHIEGFSPEIAVITTIGHKELSEKIVIRPTSEVLFSQYYAKTVNSYRDLPKLYNQWCNVLRWEKSTKPFLRGKEFLWQEGHTIHATKQEAIQQTLNIIQLYQKLGKELLAIPFICGRKTENEKFAGALITYSIEALMYDGQALQSGTSHYLGTNFAKPFQIKFQDQDHQNKYVHQTSWGISTRLIGALIMVHSDDEGLVLPPYIAPIQIIIIPLHPQEELVQQTAHQIFNLLKQDYRVHLDLQNKTPGWKFSQYELKGVPLRIEIGKHDLMKEEITFFQRYNFNKRNIKISTLKEEIPQLLQTIHDNMYQKALQHLEANRHQAFTYEEFKTHLQKGGYVAMSIAGTEAEIRIKTETGAIARVILETPLITANCPVTHQKALQTILFARAY</sequence>
<keyword evidence="5 8" id="KW-0648">Protein biosynthesis</keyword>
<evidence type="ECO:0000256" key="5">
    <source>
        <dbReference type="ARBA" id="ARBA00022917"/>
    </source>
</evidence>
<comment type="subunit">
    <text evidence="8">Homodimer.</text>
</comment>
<dbReference type="Gene3D" id="3.30.930.10">
    <property type="entry name" value="Bira Bifunctional Protein, Domain 2"/>
    <property type="match status" value="1"/>
</dbReference>
<dbReference type="SMART" id="SM00946">
    <property type="entry name" value="ProRS-C_1"/>
    <property type="match status" value="1"/>
</dbReference>
<evidence type="ECO:0000256" key="3">
    <source>
        <dbReference type="ARBA" id="ARBA00022741"/>
    </source>
</evidence>
<proteinExistence type="inferred from homology"/>
<dbReference type="PANTHER" id="PTHR43382">
    <property type="entry name" value="PROLYL-TRNA SYNTHETASE"/>
    <property type="match status" value="1"/>
</dbReference>
<feature type="domain" description="Aminoacyl-transfer RNA synthetases class-II family profile" evidence="9">
    <location>
        <begin position="44"/>
        <end position="285"/>
    </location>
</feature>
<dbReference type="SUPFAM" id="SSF64586">
    <property type="entry name" value="C-terminal domain of ProRS"/>
    <property type="match status" value="1"/>
</dbReference>
<comment type="catalytic activity">
    <reaction evidence="7 8">
        <text>tRNA(Pro) + L-proline + ATP = L-prolyl-tRNA(Pro) + AMP + diphosphate</text>
        <dbReference type="Rhea" id="RHEA:14305"/>
        <dbReference type="Rhea" id="RHEA-COMP:9700"/>
        <dbReference type="Rhea" id="RHEA-COMP:9702"/>
        <dbReference type="ChEBI" id="CHEBI:30616"/>
        <dbReference type="ChEBI" id="CHEBI:33019"/>
        <dbReference type="ChEBI" id="CHEBI:60039"/>
        <dbReference type="ChEBI" id="CHEBI:78442"/>
        <dbReference type="ChEBI" id="CHEBI:78532"/>
        <dbReference type="ChEBI" id="CHEBI:456215"/>
        <dbReference type="EC" id="6.1.1.15"/>
    </reaction>
</comment>
<dbReference type="InterPro" id="IPR033721">
    <property type="entry name" value="ProRS_core_arch_euk"/>
</dbReference>
<dbReference type="NCBIfam" id="TIGR00408">
    <property type="entry name" value="proS_fam_I"/>
    <property type="match status" value="1"/>
</dbReference>
<comment type="caution">
    <text evidence="10">The sequence shown here is derived from an EMBL/GenBank/DDBJ whole genome shotgun (WGS) entry which is preliminary data.</text>
</comment>
<evidence type="ECO:0000256" key="2">
    <source>
        <dbReference type="ARBA" id="ARBA00022598"/>
    </source>
</evidence>
<keyword evidence="2 8" id="KW-0436">Ligase</keyword>
<keyword evidence="4 8" id="KW-0067">ATP-binding</keyword>
<reference evidence="10" key="1">
    <citation type="submission" date="2021-04" db="EMBL/GenBank/DDBJ databases">
        <title>Draft genome sequence of StrPh-CL8, a phytoplasma strain causing strawberry phyllody in Chile.</title>
        <authorList>
            <person name="Cui W."/>
            <person name="Zamorano A."/>
            <person name="Fiore N."/>
        </authorList>
    </citation>
    <scope>NUCLEOTIDE SEQUENCE [LARGE SCALE GENOMIC DNA]</scope>
    <source>
        <strain evidence="10">StrPh-Cl</strain>
    </source>
</reference>
<dbReference type="InterPro" id="IPR002316">
    <property type="entry name" value="Pro-tRNA-ligase_IIa"/>
</dbReference>
<dbReference type="InterPro" id="IPR004499">
    <property type="entry name" value="Pro-tRNA-ligase_IIa_arc-type"/>
</dbReference>
<keyword evidence="1 8" id="KW-0963">Cytoplasm</keyword>
<evidence type="ECO:0000256" key="8">
    <source>
        <dbReference type="HAMAP-Rule" id="MF_01571"/>
    </source>
</evidence>
<name>A0ABS5K5C9_9MOLU</name>
<keyword evidence="11" id="KW-1185">Reference proteome</keyword>
<dbReference type="InterPro" id="IPR004154">
    <property type="entry name" value="Anticodon-bd"/>
</dbReference>
<dbReference type="PROSITE" id="PS50862">
    <property type="entry name" value="AA_TRNA_LIGASE_II"/>
    <property type="match status" value="1"/>
</dbReference>
<dbReference type="PRINTS" id="PR01046">
    <property type="entry name" value="TRNASYNTHPRO"/>
</dbReference>
<dbReference type="InterPro" id="IPR006195">
    <property type="entry name" value="aa-tRNA-synth_II"/>
</dbReference>
<comment type="similarity">
    <text evidence="8">Belongs to the class-II aminoacyl-tRNA synthetase family. ProS type 3 subfamily.</text>
</comment>
<dbReference type="SUPFAM" id="SSF55681">
    <property type="entry name" value="Class II aaRS and biotin synthetases"/>
    <property type="match status" value="1"/>
</dbReference>
<dbReference type="Pfam" id="PF03129">
    <property type="entry name" value="HGTP_anticodon"/>
    <property type="match status" value="1"/>
</dbReference>
<dbReference type="CDD" id="cd00778">
    <property type="entry name" value="ProRS_core_arch_euk"/>
    <property type="match status" value="1"/>
</dbReference>
<comment type="function">
    <text evidence="8">Catalyzes the attachment of proline to tRNA(Pro) in a two-step reaction: proline is first activated by ATP to form Pro-AMP and then transferred to the acceptor end of tRNA(Pro).</text>
</comment>
<dbReference type="GO" id="GO:0004827">
    <property type="term" value="F:proline-tRNA ligase activity"/>
    <property type="evidence" value="ECO:0007669"/>
    <property type="project" value="UniProtKB-EC"/>
</dbReference>
<dbReference type="InterPro" id="IPR036621">
    <property type="entry name" value="Anticodon-bd_dom_sf"/>
</dbReference>
<accession>A0ABS5K5C9</accession>
<dbReference type="InterPro" id="IPR002314">
    <property type="entry name" value="aa-tRNA-synt_IIb"/>
</dbReference>
<keyword evidence="6 8" id="KW-0030">Aminoacyl-tRNA synthetase</keyword>
<comment type="subcellular location">
    <subcellularLocation>
        <location evidence="8">Cytoplasm</location>
    </subcellularLocation>
</comment>
<evidence type="ECO:0000256" key="4">
    <source>
        <dbReference type="ARBA" id="ARBA00022840"/>
    </source>
</evidence>
<dbReference type="EMBL" id="JAGVRH010000003">
    <property type="protein sequence ID" value="MBS2126345.1"/>
    <property type="molecule type" value="Genomic_DNA"/>
</dbReference>
<evidence type="ECO:0000259" key="9">
    <source>
        <dbReference type="PROSITE" id="PS50862"/>
    </source>
</evidence>
<evidence type="ECO:0000313" key="11">
    <source>
        <dbReference type="Proteomes" id="UP000811481"/>
    </source>
</evidence>
<evidence type="ECO:0000256" key="6">
    <source>
        <dbReference type="ARBA" id="ARBA00023146"/>
    </source>
</evidence>
<protein>
    <recommendedName>
        <fullName evidence="8">Proline--tRNA ligase</fullName>
        <ecNumber evidence="8">6.1.1.15</ecNumber>
    </recommendedName>
    <alternativeName>
        <fullName evidence="8">Prolyl-tRNA synthetase</fullName>
        <shortName evidence="8">ProRS</shortName>
    </alternativeName>
</protein>
<dbReference type="InterPro" id="IPR045864">
    <property type="entry name" value="aa-tRNA-synth_II/BPL/LPL"/>
</dbReference>
<gene>
    <name evidence="8 10" type="primary">proS</name>
    <name evidence="10" type="ORF">J8J04_01345</name>
</gene>
<dbReference type="SUPFAM" id="SSF52954">
    <property type="entry name" value="Class II aaRS ABD-related"/>
    <property type="match status" value="1"/>
</dbReference>
<dbReference type="HAMAP" id="MF_01571">
    <property type="entry name" value="Pro_tRNA_synth_type3"/>
    <property type="match status" value="1"/>
</dbReference>
<dbReference type="RefSeq" id="WP_212331230.1">
    <property type="nucleotide sequence ID" value="NZ_JAGVRH010000003.1"/>
</dbReference>
<evidence type="ECO:0000256" key="7">
    <source>
        <dbReference type="ARBA" id="ARBA00047671"/>
    </source>
</evidence>
<keyword evidence="3 8" id="KW-0547">Nucleotide-binding</keyword>
<dbReference type="Pfam" id="PF00587">
    <property type="entry name" value="tRNA-synt_2b"/>
    <property type="match status" value="1"/>
</dbReference>
<dbReference type="Gene3D" id="3.30.110.30">
    <property type="entry name" value="C-terminal domain of ProRS"/>
    <property type="match status" value="1"/>
</dbReference>
<dbReference type="InterPro" id="IPR016061">
    <property type="entry name" value="Pro-tRNA_ligase_II_C"/>
</dbReference>
<dbReference type="InterPro" id="IPR017449">
    <property type="entry name" value="Pro-tRNA_synth_II"/>
</dbReference>
<dbReference type="PANTHER" id="PTHR43382:SF2">
    <property type="entry name" value="BIFUNCTIONAL GLUTAMATE_PROLINE--TRNA LIGASE"/>
    <property type="match status" value="1"/>
</dbReference>
<dbReference type="Pfam" id="PF09180">
    <property type="entry name" value="ProRS-C_1"/>
    <property type="match status" value="1"/>
</dbReference>
<dbReference type="Gene3D" id="3.40.50.800">
    <property type="entry name" value="Anticodon-binding domain"/>
    <property type="match status" value="1"/>
</dbReference>
<dbReference type="Proteomes" id="UP000811481">
    <property type="component" value="Unassembled WGS sequence"/>
</dbReference>
<comment type="domain">
    <text evidence="8">Consists of three domains: the N-terminal catalytic domain, the anticodon-binding domain and the C-terminal extension.</text>
</comment>
<dbReference type="EC" id="6.1.1.15" evidence="8"/>
<evidence type="ECO:0000313" key="10">
    <source>
        <dbReference type="EMBL" id="MBS2126345.1"/>
    </source>
</evidence>